<dbReference type="Gene3D" id="3.90.70.80">
    <property type="match status" value="1"/>
</dbReference>
<dbReference type="AlphaFoldDB" id="A0A485KWS7"/>
<dbReference type="InterPro" id="IPR038765">
    <property type="entry name" value="Papain-like_cys_pep_sf"/>
</dbReference>
<dbReference type="PANTHER" id="PTHR12419:SF7">
    <property type="entry name" value="OTU DOMAIN-CONTAINING PROTEIN 3"/>
    <property type="match status" value="1"/>
</dbReference>
<dbReference type="InterPro" id="IPR003323">
    <property type="entry name" value="OTU_dom"/>
</dbReference>
<dbReference type="InterPro" id="IPR050704">
    <property type="entry name" value="Peptidase_C85-like"/>
</dbReference>
<dbReference type="EMBL" id="CAADRA010005412">
    <property type="protein sequence ID" value="VFT89610.1"/>
    <property type="molecule type" value="Genomic_DNA"/>
</dbReference>
<dbReference type="Pfam" id="PF02338">
    <property type="entry name" value="OTU"/>
    <property type="match status" value="1"/>
</dbReference>
<evidence type="ECO:0000313" key="3">
    <source>
        <dbReference type="EMBL" id="KAF0696487.1"/>
    </source>
</evidence>
<dbReference type="EMBL" id="VJMH01005391">
    <property type="protein sequence ID" value="KAF0696487.1"/>
    <property type="molecule type" value="Genomic_DNA"/>
</dbReference>
<dbReference type="GO" id="GO:0004843">
    <property type="term" value="F:cysteine-type deubiquitinase activity"/>
    <property type="evidence" value="ECO:0007669"/>
    <property type="project" value="TreeGrafter"/>
</dbReference>
<protein>
    <submittedName>
        <fullName evidence="4">Aste57867_12761 protein</fullName>
    </submittedName>
</protein>
<keyword evidence="5" id="KW-1185">Reference proteome</keyword>
<gene>
    <name evidence="4" type="primary">Aste57867_12761</name>
    <name evidence="3" type="ORF">As57867_012713</name>
    <name evidence="4" type="ORF">ASTE57867_12761</name>
</gene>
<accession>A0A485KWS7</accession>
<proteinExistence type="predicted"/>
<reference evidence="4 5" key="1">
    <citation type="submission" date="2019-03" db="EMBL/GenBank/DDBJ databases">
        <authorList>
            <person name="Gaulin E."/>
            <person name="Dumas B."/>
        </authorList>
    </citation>
    <scope>NUCLEOTIDE SEQUENCE [LARGE SCALE GENOMIC DNA]</scope>
    <source>
        <strain evidence="4">CBS 568.67</strain>
    </source>
</reference>
<feature type="compositionally biased region" description="Basic residues" evidence="1">
    <location>
        <begin position="30"/>
        <end position="45"/>
    </location>
</feature>
<evidence type="ECO:0000313" key="4">
    <source>
        <dbReference type="EMBL" id="VFT89610.1"/>
    </source>
</evidence>
<dbReference type="SUPFAM" id="SSF54001">
    <property type="entry name" value="Cysteine proteinases"/>
    <property type="match status" value="1"/>
</dbReference>
<dbReference type="GO" id="GO:0016579">
    <property type="term" value="P:protein deubiquitination"/>
    <property type="evidence" value="ECO:0007669"/>
    <property type="project" value="TreeGrafter"/>
</dbReference>
<feature type="region of interest" description="Disordered" evidence="1">
    <location>
        <begin position="1"/>
        <end position="50"/>
    </location>
</feature>
<dbReference type="PANTHER" id="PTHR12419">
    <property type="entry name" value="OTU DOMAIN CONTAINING PROTEIN"/>
    <property type="match status" value="1"/>
</dbReference>
<evidence type="ECO:0000256" key="1">
    <source>
        <dbReference type="SAM" id="MobiDB-lite"/>
    </source>
</evidence>
<name>A0A485KWS7_9STRA</name>
<dbReference type="Proteomes" id="UP000332933">
    <property type="component" value="Unassembled WGS sequence"/>
</dbReference>
<organism evidence="4 5">
    <name type="scientific">Aphanomyces stellatus</name>
    <dbReference type="NCBI Taxonomy" id="120398"/>
    <lineage>
        <taxon>Eukaryota</taxon>
        <taxon>Sar</taxon>
        <taxon>Stramenopiles</taxon>
        <taxon>Oomycota</taxon>
        <taxon>Saprolegniomycetes</taxon>
        <taxon>Saprolegniales</taxon>
        <taxon>Verrucalvaceae</taxon>
        <taxon>Aphanomyces</taxon>
    </lineage>
</organism>
<dbReference type="CDD" id="cd22771">
    <property type="entry name" value="OTU_plant_OTU7-like"/>
    <property type="match status" value="1"/>
</dbReference>
<sequence>MPCGAEANQTATFLPVPNLSTDMGREAKKAKAKQSKAKDKKKKAGKAAAGRGSSGIEVHVLRQQLAKVGCQLTMEADGNCLFRTLSDQLHGDQMHFGAIRQRIVDYIKDHQDDLEPFMEDEEKFDHVCPSSEFRISMAESHVVLQYVTRMAEDGTWGGNLELFVAAQVWQHHIVVHQVDGNRTMIDCGDRDAESFHVCYYNDEHYDSIRSLDDDLTGAPLPIQMHAETSKICVDVNTQDSSEQKDEALAALAVDFPHTSEDDLIALWKQFNCDPARVRKKLAKQTPKKKRR</sequence>
<evidence type="ECO:0000313" key="5">
    <source>
        <dbReference type="Proteomes" id="UP000332933"/>
    </source>
</evidence>
<feature type="domain" description="OTU" evidence="2">
    <location>
        <begin position="69"/>
        <end position="211"/>
    </location>
</feature>
<dbReference type="PROSITE" id="PS50802">
    <property type="entry name" value="OTU"/>
    <property type="match status" value="1"/>
</dbReference>
<evidence type="ECO:0000259" key="2">
    <source>
        <dbReference type="PROSITE" id="PS50802"/>
    </source>
</evidence>
<reference evidence="3" key="2">
    <citation type="submission" date="2019-06" db="EMBL/GenBank/DDBJ databases">
        <title>Genomics analysis of Aphanomyces spp. identifies a new class of oomycete effector associated with host adaptation.</title>
        <authorList>
            <person name="Gaulin E."/>
        </authorList>
    </citation>
    <scope>NUCLEOTIDE SEQUENCE</scope>
    <source>
        <strain evidence="3">CBS 578.67</strain>
    </source>
</reference>
<dbReference type="OrthoDB" id="415023at2759"/>